<dbReference type="GO" id="GO:0000977">
    <property type="term" value="F:RNA polymerase II transcription regulatory region sequence-specific DNA binding"/>
    <property type="evidence" value="ECO:0007669"/>
    <property type="project" value="TreeGrafter"/>
</dbReference>
<dbReference type="CDD" id="cd11431">
    <property type="entry name" value="bHLH_TS_taxi_Dei"/>
    <property type="match status" value="1"/>
</dbReference>
<dbReference type="GO" id="GO:0046983">
    <property type="term" value="F:protein dimerization activity"/>
    <property type="evidence" value="ECO:0007669"/>
    <property type="project" value="InterPro"/>
</dbReference>
<dbReference type="Gene3D" id="4.10.280.10">
    <property type="entry name" value="Helix-loop-helix DNA-binding domain"/>
    <property type="match status" value="1"/>
</dbReference>
<evidence type="ECO:0000256" key="1">
    <source>
        <dbReference type="SAM" id="MobiDB-lite"/>
    </source>
</evidence>
<dbReference type="GO" id="GO:0032502">
    <property type="term" value="P:developmental process"/>
    <property type="evidence" value="ECO:0007669"/>
    <property type="project" value="TreeGrafter"/>
</dbReference>
<dbReference type="InterPro" id="IPR050283">
    <property type="entry name" value="E-box_TF_Regulators"/>
</dbReference>
<dbReference type="GO" id="GO:0000981">
    <property type="term" value="F:DNA-binding transcription factor activity, RNA polymerase II-specific"/>
    <property type="evidence" value="ECO:0007669"/>
    <property type="project" value="TreeGrafter"/>
</dbReference>
<dbReference type="Proteomes" id="UP001497623">
    <property type="component" value="Unassembled WGS sequence"/>
</dbReference>
<accession>A0AAV2QD06</accession>
<keyword evidence="4" id="KW-1185">Reference proteome</keyword>
<dbReference type="InterPro" id="IPR011598">
    <property type="entry name" value="bHLH_dom"/>
</dbReference>
<dbReference type="SUPFAM" id="SSF47459">
    <property type="entry name" value="HLH, helix-loop-helix DNA-binding domain"/>
    <property type="match status" value="1"/>
</dbReference>
<dbReference type="AlphaFoldDB" id="A0AAV2QD06"/>
<proteinExistence type="predicted"/>
<evidence type="ECO:0000259" key="2">
    <source>
        <dbReference type="PROSITE" id="PS50888"/>
    </source>
</evidence>
<evidence type="ECO:0000313" key="3">
    <source>
        <dbReference type="EMBL" id="CAL4079535.1"/>
    </source>
</evidence>
<evidence type="ECO:0000313" key="4">
    <source>
        <dbReference type="Proteomes" id="UP001497623"/>
    </source>
</evidence>
<sequence>MSKISNETLDSPSKPKRPPLKSKYRRKTANARERNRMHSINTAFLSLQKAIPHLPGADNLTKITVLRLAVKYIEALATVLQDDVNLITNVEDVKDQWCMQNAHMTKSENSCTSSYHLQSNKGITKSRSYKSPKCTSSYNNKKLKINDVKCKYIKKSTPLPKRTFRSRSKLKVCQTASIETNNGAYITMKNMTTNSNQRSGKVINMEPLMINMKVKRPIIEIYINPRPPKRMKLNVDIESYTNDCTHSEVHNNIKQSTLTSFKSEPVKQEPLHGTVPFIFNISDTVCQPLNTVYPFKSEHKMNSNIPSMQSIKVKEEDKSVKSLMKSINIDIYSAYQIKCEAISCKENSTVTDILPNSISNMGETVDLCTGMSLKSEIFEPIQNEPDTYIYNNKSEFDSSRILAAPIEFTSLLEEISLDDDLEHLSSTLIADDDTISLFLNNSINNFICSSIDS</sequence>
<comment type="caution">
    <text evidence="3">The sequence shown here is derived from an EMBL/GenBank/DDBJ whole genome shotgun (WGS) entry which is preliminary data.</text>
</comment>
<feature type="compositionally biased region" description="Basic residues" evidence="1">
    <location>
        <begin position="14"/>
        <end position="29"/>
    </location>
</feature>
<dbReference type="PROSITE" id="PS50888">
    <property type="entry name" value="BHLH"/>
    <property type="match status" value="1"/>
</dbReference>
<name>A0AAV2QD06_MEGNR</name>
<organism evidence="3 4">
    <name type="scientific">Meganyctiphanes norvegica</name>
    <name type="common">Northern krill</name>
    <name type="synonym">Thysanopoda norvegica</name>
    <dbReference type="NCBI Taxonomy" id="48144"/>
    <lineage>
        <taxon>Eukaryota</taxon>
        <taxon>Metazoa</taxon>
        <taxon>Ecdysozoa</taxon>
        <taxon>Arthropoda</taxon>
        <taxon>Crustacea</taxon>
        <taxon>Multicrustacea</taxon>
        <taxon>Malacostraca</taxon>
        <taxon>Eumalacostraca</taxon>
        <taxon>Eucarida</taxon>
        <taxon>Euphausiacea</taxon>
        <taxon>Euphausiidae</taxon>
        <taxon>Meganyctiphanes</taxon>
    </lineage>
</organism>
<dbReference type="EMBL" id="CAXKWB010005714">
    <property type="protein sequence ID" value="CAL4079535.1"/>
    <property type="molecule type" value="Genomic_DNA"/>
</dbReference>
<dbReference type="PANTHER" id="PTHR23349:SF112">
    <property type="entry name" value="48 RELATED 1, ISOFORM B"/>
    <property type="match status" value="1"/>
</dbReference>
<dbReference type="SMART" id="SM00353">
    <property type="entry name" value="HLH"/>
    <property type="match status" value="1"/>
</dbReference>
<gene>
    <name evidence="3" type="ORF">MNOR_LOCUS11047</name>
</gene>
<dbReference type="Pfam" id="PF00010">
    <property type="entry name" value="HLH"/>
    <property type="match status" value="1"/>
</dbReference>
<reference evidence="3 4" key="1">
    <citation type="submission" date="2024-05" db="EMBL/GenBank/DDBJ databases">
        <authorList>
            <person name="Wallberg A."/>
        </authorList>
    </citation>
    <scope>NUCLEOTIDE SEQUENCE [LARGE SCALE GENOMIC DNA]</scope>
</reference>
<dbReference type="PANTHER" id="PTHR23349">
    <property type="entry name" value="BASIC HELIX-LOOP-HELIX TRANSCRIPTION FACTOR, TWIST"/>
    <property type="match status" value="1"/>
</dbReference>
<feature type="region of interest" description="Disordered" evidence="1">
    <location>
        <begin position="1"/>
        <end position="36"/>
    </location>
</feature>
<feature type="domain" description="BHLH" evidence="2">
    <location>
        <begin position="24"/>
        <end position="76"/>
    </location>
</feature>
<protein>
    <recommendedName>
        <fullName evidence="2">BHLH domain-containing protein</fullName>
    </recommendedName>
</protein>
<feature type="compositionally biased region" description="Polar residues" evidence="1">
    <location>
        <begin position="1"/>
        <end position="10"/>
    </location>
</feature>
<dbReference type="InterPro" id="IPR036638">
    <property type="entry name" value="HLH_DNA-bd_sf"/>
</dbReference>